<dbReference type="SUPFAM" id="SSF51556">
    <property type="entry name" value="Metallo-dependent hydrolases"/>
    <property type="match status" value="1"/>
</dbReference>
<dbReference type="PANTHER" id="PTHR43794">
    <property type="entry name" value="AMINOHYDROLASE SSNA-RELATED"/>
    <property type="match status" value="1"/>
</dbReference>
<keyword evidence="6" id="KW-1185">Reference proteome</keyword>
<dbReference type="Gene3D" id="2.30.40.10">
    <property type="entry name" value="Urease, subunit C, domain 1"/>
    <property type="match status" value="1"/>
</dbReference>
<feature type="domain" description="Amidohydrolase-related" evidence="4">
    <location>
        <begin position="101"/>
        <end position="436"/>
    </location>
</feature>
<protein>
    <submittedName>
        <fullName evidence="5">Chlorohydrolase family protein</fullName>
    </submittedName>
</protein>
<dbReference type="KEGG" id="ppso:QPJ95_02455"/>
<dbReference type="InterPro" id="IPR006680">
    <property type="entry name" value="Amidohydro-rel"/>
</dbReference>
<dbReference type="Proteomes" id="UP001238334">
    <property type="component" value="Chromosome"/>
</dbReference>
<gene>
    <name evidence="5" type="ORF">QPJ95_02455</name>
</gene>
<dbReference type="GO" id="GO:0016810">
    <property type="term" value="F:hydrolase activity, acting on carbon-nitrogen (but not peptide) bonds"/>
    <property type="evidence" value="ECO:0007669"/>
    <property type="project" value="InterPro"/>
</dbReference>
<accession>A0A9Y2P799</accession>
<dbReference type="AlphaFoldDB" id="A0A9Y2P799"/>
<dbReference type="EMBL" id="CP127247">
    <property type="protein sequence ID" value="WIY25818.1"/>
    <property type="molecule type" value="Genomic_DNA"/>
</dbReference>
<proteinExistence type="inferred from homology"/>
<dbReference type="SUPFAM" id="SSF51338">
    <property type="entry name" value="Composite domain of metallo-dependent hydrolases"/>
    <property type="match status" value="1"/>
</dbReference>
<evidence type="ECO:0000256" key="2">
    <source>
        <dbReference type="ARBA" id="ARBA00022801"/>
    </source>
</evidence>
<dbReference type="RefSeq" id="WP_270918237.1">
    <property type="nucleotide sequence ID" value="NZ_CP127247.1"/>
</dbReference>
<evidence type="ECO:0000259" key="4">
    <source>
        <dbReference type="Pfam" id="PF01979"/>
    </source>
</evidence>
<reference evidence="5 6" key="1">
    <citation type="submission" date="2023-06" db="EMBL/GenBank/DDBJ databases">
        <title>Parasedimentitalea psychrophila sp. nov., a psychrophilic bacterium isolated from deep-sea sediment.</title>
        <authorList>
            <person name="Li A."/>
        </authorList>
    </citation>
    <scope>NUCLEOTIDE SEQUENCE [LARGE SCALE GENOMIC DNA]</scope>
    <source>
        <strain evidence="5 6">QS115</strain>
    </source>
</reference>
<sequence>MKRILMTADWVVGHQDGAHCMYRNGVVVVEGDKVLHVGYQFDGDVAETVEFGAALIGPGFVDLDALGDLDTTVLGYDNQPPERKGRVWPQSYIDAGPREMYSPDELAFQKRYAFSRLIRNGITTALPIASLFYRAWGETYEEFAQAAQAAEELGLRVYLGPAYRTGNLVVDDVSGDISFHYDEEKGLAGLAQAERFAEQFEGRAKGLIRTMLAPDRIETCTPELLLRTGELGRALDIPVRLHCCQSRMEYDKVLAQHGKSPLELLRDVHFFNDKTVLPHGLFLSGLNGIAYDAPDTSILVNSGAALAHCPLVMARGGRIMKSFRKFRDLGVGIGLGTDTHPPDMIANMALGVMTARIAEENPGAATAADLYSAATVGGADALGRSDLGRLQPGSAADLNVIRLDDPAMGQLIDPIQTILLNGCGRDVSDVMIAGVFVMRNREINGVDNASAQKKAQAQFEGMMAKYPERTLGHPDTSEIFSSSFPAGPVRQNLVEEGRRRT</sequence>
<dbReference type="InterPro" id="IPR050287">
    <property type="entry name" value="MTA/SAH_deaminase"/>
</dbReference>
<organism evidence="5 6">
    <name type="scientific">Parasedimentitalea psychrophila</name>
    <dbReference type="NCBI Taxonomy" id="2997337"/>
    <lineage>
        <taxon>Bacteria</taxon>
        <taxon>Pseudomonadati</taxon>
        <taxon>Pseudomonadota</taxon>
        <taxon>Alphaproteobacteria</taxon>
        <taxon>Rhodobacterales</taxon>
        <taxon>Paracoccaceae</taxon>
        <taxon>Parasedimentitalea</taxon>
    </lineage>
</organism>
<name>A0A9Y2P799_9RHOB</name>
<evidence type="ECO:0000313" key="6">
    <source>
        <dbReference type="Proteomes" id="UP001238334"/>
    </source>
</evidence>
<feature type="region of interest" description="Disordered" evidence="3">
    <location>
        <begin position="478"/>
        <end position="501"/>
    </location>
</feature>
<keyword evidence="2" id="KW-0378">Hydrolase</keyword>
<dbReference type="Gene3D" id="3.20.20.140">
    <property type="entry name" value="Metal-dependent hydrolases"/>
    <property type="match status" value="1"/>
</dbReference>
<dbReference type="NCBIfam" id="NF004801">
    <property type="entry name" value="PRK06151.1"/>
    <property type="match status" value="1"/>
</dbReference>
<dbReference type="PANTHER" id="PTHR43794:SF11">
    <property type="entry name" value="AMIDOHYDROLASE-RELATED DOMAIN-CONTAINING PROTEIN"/>
    <property type="match status" value="1"/>
</dbReference>
<dbReference type="Pfam" id="PF01979">
    <property type="entry name" value="Amidohydro_1"/>
    <property type="match status" value="1"/>
</dbReference>
<evidence type="ECO:0000256" key="1">
    <source>
        <dbReference type="ARBA" id="ARBA00006745"/>
    </source>
</evidence>
<comment type="similarity">
    <text evidence="1">Belongs to the metallo-dependent hydrolases superfamily. ATZ/TRZ family.</text>
</comment>
<evidence type="ECO:0000313" key="5">
    <source>
        <dbReference type="EMBL" id="WIY25818.1"/>
    </source>
</evidence>
<evidence type="ECO:0000256" key="3">
    <source>
        <dbReference type="SAM" id="MobiDB-lite"/>
    </source>
</evidence>
<dbReference type="InterPro" id="IPR011059">
    <property type="entry name" value="Metal-dep_hydrolase_composite"/>
</dbReference>
<dbReference type="InterPro" id="IPR032466">
    <property type="entry name" value="Metal_Hydrolase"/>
</dbReference>